<keyword evidence="2" id="KW-1185">Reference proteome</keyword>
<protein>
    <submittedName>
        <fullName evidence="1">Uncharacterized protein</fullName>
    </submittedName>
</protein>
<accession>A0A176RXX6</accession>
<organism evidence="1 2">
    <name type="scientific">Candidatus Thiomargarita nelsonii</name>
    <dbReference type="NCBI Taxonomy" id="1003181"/>
    <lineage>
        <taxon>Bacteria</taxon>
        <taxon>Pseudomonadati</taxon>
        <taxon>Pseudomonadota</taxon>
        <taxon>Gammaproteobacteria</taxon>
        <taxon>Thiotrichales</taxon>
        <taxon>Thiotrichaceae</taxon>
        <taxon>Thiomargarita</taxon>
    </lineage>
</organism>
<evidence type="ECO:0000313" key="2">
    <source>
        <dbReference type="Proteomes" id="UP000076962"/>
    </source>
</evidence>
<evidence type="ECO:0000313" key="1">
    <source>
        <dbReference type="EMBL" id="OAD20610.1"/>
    </source>
</evidence>
<reference evidence="1 2" key="1">
    <citation type="submission" date="2016-05" db="EMBL/GenBank/DDBJ databases">
        <title>Single-cell genome of chain-forming Candidatus Thiomargarita nelsonii and comparison to other large sulfur-oxidizing bacteria.</title>
        <authorList>
            <person name="Winkel M."/>
            <person name="Salman V."/>
            <person name="Woyke T."/>
            <person name="Schulz-Vogt H."/>
            <person name="Richter M."/>
            <person name="Flood B."/>
            <person name="Bailey J."/>
            <person name="Amann R."/>
            <person name="Mussmann M."/>
        </authorList>
    </citation>
    <scope>NUCLEOTIDE SEQUENCE [LARGE SCALE GENOMIC DNA]</scope>
    <source>
        <strain evidence="1 2">THI036</strain>
    </source>
</reference>
<dbReference type="EMBL" id="LUTY01002239">
    <property type="protein sequence ID" value="OAD20610.1"/>
    <property type="molecule type" value="Genomic_DNA"/>
</dbReference>
<comment type="caution">
    <text evidence="1">The sequence shown here is derived from an EMBL/GenBank/DDBJ whole genome shotgun (WGS) entry which is preliminary data.</text>
</comment>
<dbReference type="AlphaFoldDB" id="A0A176RXX6"/>
<proteinExistence type="predicted"/>
<gene>
    <name evidence="1" type="ORF">THIOM_003676</name>
</gene>
<dbReference type="Proteomes" id="UP000076962">
    <property type="component" value="Unassembled WGS sequence"/>
</dbReference>
<sequence length="75" mass="8715">MASMGISIFLATHSYFVLRRFEWLARKHNESIGLCSLYRDGITPKFYNLQDGMPSNPIIDVSLELYEQNVLLDFK</sequence>
<name>A0A176RXX6_9GAMM</name>